<dbReference type="Pfam" id="PF15943">
    <property type="entry name" value="YdaS_toxin"/>
    <property type="match status" value="1"/>
</dbReference>
<dbReference type="SUPFAM" id="SSF47413">
    <property type="entry name" value="lambda repressor-like DNA-binding domains"/>
    <property type="match status" value="1"/>
</dbReference>
<name>A0A7R6TNX4_9RHOO</name>
<gene>
    <name evidence="1" type="ORF">ICHIAU1_12930</name>
</gene>
<dbReference type="InterPro" id="IPR031856">
    <property type="entry name" value="YdaS_toxin-like"/>
</dbReference>
<dbReference type="Gene3D" id="1.10.260.40">
    <property type="entry name" value="lambda repressor-like DNA-binding domains"/>
    <property type="match status" value="1"/>
</dbReference>
<dbReference type="GO" id="GO:0003677">
    <property type="term" value="F:DNA binding"/>
    <property type="evidence" value="ECO:0007669"/>
    <property type="project" value="InterPro"/>
</dbReference>
<reference evidence="2" key="1">
    <citation type="submission" date="2020-01" db="EMBL/GenBank/DDBJ databases">
        <title>Phosphoaccumulans saitamaens gen. nov., sp. nov., a polyphosphate accumulating bacterium isolated from surface river water.</title>
        <authorList>
            <person name="Watanabe K."/>
            <person name="Suda W."/>
        </authorList>
    </citation>
    <scope>NUCLEOTIDE SEQUENCE [LARGE SCALE GENOMIC DNA]</scope>
    <source>
        <strain evidence="2">ICHIAU1</strain>
    </source>
</reference>
<dbReference type="AlphaFoldDB" id="A0A7R6TNX4"/>
<evidence type="ECO:0000313" key="2">
    <source>
        <dbReference type="Proteomes" id="UP000463961"/>
    </source>
</evidence>
<organism evidence="1 2">
    <name type="scientific">Fluviibacter phosphoraccumulans</name>
    <dbReference type="NCBI Taxonomy" id="1751046"/>
    <lineage>
        <taxon>Bacteria</taxon>
        <taxon>Pseudomonadati</taxon>
        <taxon>Pseudomonadota</taxon>
        <taxon>Betaproteobacteria</taxon>
        <taxon>Rhodocyclales</taxon>
        <taxon>Fluviibacteraceae</taxon>
        <taxon>Fluviibacter</taxon>
    </lineage>
</organism>
<protein>
    <submittedName>
        <fullName evidence="1">Uncharacterized protein</fullName>
    </submittedName>
</protein>
<keyword evidence="2" id="KW-1185">Reference proteome</keyword>
<dbReference type="RefSeq" id="WP_202930657.1">
    <property type="nucleotide sequence ID" value="NZ_AP022345.1"/>
</dbReference>
<evidence type="ECO:0000313" key="1">
    <source>
        <dbReference type="EMBL" id="BBU69010.1"/>
    </source>
</evidence>
<accession>A0A7R6TNX4</accession>
<sequence length="103" mass="11263">MLEFAAMETHVKASVKKACKAVGGQRAMASALGIGAPQVNQWVTGRRGVPAKYCQSIVDLTEGLVTVQELRPADWHLIWPEPKSTEIEAIHSNHYDPNEGNKP</sequence>
<dbReference type="EMBL" id="AP022345">
    <property type="protein sequence ID" value="BBU69010.1"/>
    <property type="molecule type" value="Genomic_DNA"/>
</dbReference>
<dbReference type="InterPro" id="IPR001387">
    <property type="entry name" value="Cro/C1-type_HTH"/>
</dbReference>
<proteinExistence type="predicted"/>
<dbReference type="CDD" id="cd00093">
    <property type="entry name" value="HTH_XRE"/>
    <property type="match status" value="1"/>
</dbReference>
<dbReference type="Proteomes" id="UP000463961">
    <property type="component" value="Chromosome"/>
</dbReference>
<dbReference type="InterPro" id="IPR010982">
    <property type="entry name" value="Lambda_DNA-bd_dom_sf"/>
</dbReference>